<gene>
    <name evidence="2" type="ORF">UFOPK3472_03107</name>
</gene>
<feature type="compositionally biased region" description="Basic and acidic residues" evidence="1">
    <location>
        <begin position="200"/>
        <end position="218"/>
    </location>
</feature>
<feature type="compositionally biased region" description="Basic and acidic residues" evidence="1">
    <location>
        <begin position="225"/>
        <end position="236"/>
    </location>
</feature>
<reference evidence="2" key="1">
    <citation type="submission" date="2020-05" db="EMBL/GenBank/DDBJ databases">
        <authorList>
            <person name="Chiriac C."/>
            <person name="Salcher M."/>
            <person name="Ghai R."/>
            <person name="Kavagutti S V."/>
        </authorList>
    </citation>
    <scope>NUCLEOTIDE SEQUENCE</scope>
</reference>
<protein>
    <submittedName>
        <fullName evidence="2">Unannotated protein</fullName>
    </submittedName>
</protein>
<proteinExistence type="predicted"/>
<evidence type="ECO:0000256" key="1">
    <source>
        <dbReference type="SAM" id="MobiDB-lite"/>
    </source>
</evidence>
<accession>A0A6J7GY91</accession>
<feature type="region of interest" description="Disordered" evidence="1">
    <location>
        <begin position="198"/>
        <end position="236"/>
    </location>
</feature>
<organism evidence="2">
    <name type="scientific">freshwater metagenome</name>
    <dbReference type="NCBI Taxonomy" id="449393"/>
    <lineage>
        <taxon>unclassified sequences</taxon>
        <taxon>metagenomes</taxon>
        <taxon>ecological metagenomes</taxon>
    </lineage>
</organism>
<dbReference type="EMBL" id="CAFBLX010000279">
    <property type="protein sequence ID" value="CAB4912174.1"/>
    <property type="molecule type" value="Genomic_DNA"/>
</dbReference>
<dbReference type="AlphaFoldDB" id="A0A6J7GY91"/>
<evidence type="ECO:0000313" key="2">
    <source>
        <dbReference type="EMBL" id="CAB4912174.1"/>
    </source>
</evidence>
<name>A0A6J7GY91_9ZZZZ</name>
<sequence length="299" mass="33695">MQILVGGHPGQHSIGDRVTTGQTRVAVGHARRELLERHVRHRMQEVGAVHRGIDSDRHVVHPSPLQLDRVDGACDDQIVAHHDPVTVLLRGPTAHPGAPGSVQREVVGQTAVVRRQIVFGQQIGDHRCASQHRQRRLLQRPVLSAHRCKIATQIPRHVIMRMPLLRHRQMAIQVGFQRAVEFGQQLFMIENTRHLWGSSEKYETPEPKTDPRRRDRTTAHPPAVRRRDLSRRSENRRCCTRRTLGTADVMRNESNNDLDIWAPISTAVGPSHNSGRRIPATRPGLNVTFGGLFGGQCHI</sequence>